<comment type="subcellular location">
    <subcellularLocation>
        <location evidence="11">Nucleus</location>
    </subcellularLocation>
</comment>
<dbReference type="SMART" id="SM00487">
    <property type="entry name" value="DEXDc"/>
    <property type="match status" value="1"/>
</dbReference>
<evidence type="ECO:0000256" key="12">
    <source>
        <dbReference type="SAM" id="Coils"/>
    </source>
</evidence>
<dbReference type="AlphaFoldDB" id="A0A7N0VDW2"/>
<dbReference type="GO" id="GO:0043138">
    <property type="term" value="F:3'-5' DNA helicase activity"/>
    <property type="evidence" value="ECO:0007669"/>
    <property type="project" value="UniProtKB-EC"/>
</dbReference>
<dbReference type="GO" id="GO:0005737">
    <property type="term" value="C:cytoplasm"/>
    <property type="evidence" value="ECO:0007669"/>
    <property type="project" value="TreeGrafter"/>
</dbReference>
<feature type="domain" description="HRDC" evidence="14">
    <location>
        <begin position="598"/>
        <end position="677"/>
    </location>
</feature>
<keyword evidence="6 11" id="KW-0347">Helicase</keyword>
<dbReference type="PROSITE" id="PS51192">
    <property type="entry name" value="HELICASE_ATP_BIND_1"/>
    <property type="match status" value="1"/>
</dbReference>
<dbReference type="CDD" id="cd18794">
    <property type="entry name" value="SF2_C_RecQ"/>
    <property type="match status" value="1"/>
</dbReference>
<sequence>MASDEILEELLNVEVELQDVQDQIKLLLDQQDKLYQRQSELKAVLEQCNESTEPVENGGPAPVEDWSGSFEWDAEADNVRFNVFGISKYRANQREIINAAMSGRDVLVIMAAGGGKSLCYQLPAILRNGTALVVSPLLSLIQDQVMGLAALGIPASMLTSTTNKEEEKYIYKALEKGDADLKILYVTPEKISKSKRFMSKLEKCHHAGRLSLISIDEAHCCSQWGHDFRPDYKNLGILKTQFPDVPMIAVTATATKKVQIDLMEMLHIPRCVKFVSTVNRPNLFYMVREKSSIGKVVINDIAAYIRGSYPKNESGIVYCFSRKECELVAKELRDIGISAEYYHADMDVNAREKVHLRWSKGKLQVIVGTVAFGMGINKPDVRFVIHHSLSKSMETYYQESGRAGRDGLHSECLLFYRPADVPRQSSMVFYENCGLQNLYDIVRYCWSKSQCRRGAFFRHFAEPLQNCNGMCDICASPREVKEYDVSSHASIIVSVLQDTQNNDQRLTMLQLVEKLKTKIKDLDPELKRDEMEQLVIQLILDRVLKEEFQHTAYSTNAYVTLGPLAKQVAQGKKAIKFEICTQQKSRSGQWSARCGKRSLTSSGLPLKLDELRKEIASAHEGLLPHSVLSTQQISMLSVEKPDTLEKLEGMIGKLKTGKYGAKILDEIKKYMDSEHQCQDTSANEQGGEHMAKKQKTRKTLVVIDSDDEDDK</sequence>
<dbReference type="SMART" id="SM00490">
    <property type="entry name" value="HELICc"/>
    <property type="match status" value="1"/>
</dbReference>
<keyword evidence="3" id="KW-0479">Metal-binding</keyword>
<dbReference type="GO" id="GO:0046872">
    <property type="term" value="F:metal ion binding"/>
    <property type="evidence" value="ECO:0007669"/>
    <property type="project" value="UniProtKB-KW"/>
</dbReference>
<dbReference type="Pfam" id="PF00570">
    <property type="entry name" value="HRDC"/>
    <property type="match status" value="1"/>
</dbReference>
<dbReference type="PROSITE" id="PS50967">
    <property type="entry name" value="HRDC"/>
    <property type="match status" value="1"/>
</dbReference>
<keyword evidence="8" id="KW-0238">DNA-binding</keyword>
<evidence type="ECO:0000256" key="8">
    <source>
        <dbReference type="ARBA" id="ARBA00023125"/>
    </source>
</evidence>
<dbReference type="InterPro" id="IPR044876">
    <property type="entry name" value="HRDC_dom_sf"/>
</dbReference>
<dbReference type="FunFam" id="3.40.50.300:FF:001544">
    <property type="entry name" value="ATP-dependent DNA helicase"/>
    <property type="match status" value="1"/>
</dbReference>
<dbReference type="EnsemblPlants" id="Kaladp0588s0004.1.v1.1">
    <property type="protein sequence ID" value="Kaladp0588s0004.1.v1.1"/>
    <property type="gene ID" value="Kaladp0588s0004.v1.1"/>
</dbReference>
<evidence type="ECO:0000256" key="10">
    <source>
        <dbReference type="ARBA" id="ARBA00034617"/>
    </source>
</evidence>
<comment type="catalytic activity">
    <reaction evidence="11">
        <text>ATP + H2O = ADP + phosphate + H(+)</text>
        <dbReference type="Rhea" id="RHEA:13065"/>
        <dbReference type="ChEBI" id="CHEBI:15377"/>
        <dbReference type="ChEBI" id="CHEBI:15378"/>
        <dbReference type="ChEBI" id="CHEBI:30616"/>
        <dbReference type="ChEBI" id="CHEBI:43474"/>
        <dbReference type="ChEBI" id="CHEBI:456216"/>
    </reaction>
</comment>
<keyword evidence="11" id="KW-0539">Nucleus</keyword>
<dbReference type="InterPro" id="IPR014001">
    <property type="entry name" value="Helicase_ATP-bd"/>
</dbReference>
<keyword evidence="18" id="KW-1185">Reference proteome</keyword>
<dbReference type="PANTHER" id="PTHR13710">
    <property type="entry name" value="DNA HELICASE RECQ FAMILY MEMBER"/>
    <property type="match status" value="1"/>
</dbReference>
<dbReference type="FunFam" id="1.10.10.10:FF:000510">
    <property type="entry name" value="ATP-dependent DNA helicase"/>
    <property type="match status" value="1"/>
</dbReference>
<comment type="cofactor">
    <cofactor evidence="1">
        <name>Mg(2+)</name>
        <dbReference type="ChEBI" id="CHEBI:18420"/>
    </cofactor>
</comment>
<dbReference type="Proteomes" id="UP000594263">
    <property type="component" value="Unplaced"/>
</dbReference>
<protein>
    <recommendedName>
        <fullName evidence="11">ATP-dependent DNA helicase</fullName>
        <ecNumber evidence="11">5.6.2.4</ecNumber>
    </recommendedName>
</protein>
<dbReference type="GO" id="GO:0016592">
    <property type="term" value="C:mediator complex"/>
    <property type="evidence" value="ECO:0007669"/>
    <property type="project" value="TreeGrafter"/>
</dbReference>
<keyword evidence="7 11" id="KW-0067">ATP-binding</keyword>
<dbReference type="GO" id="GO:0003677">
    <property type="term" value="F:DNA binding"/>
    <property type="evidence" value="ECO:0007669"/>
    <property type="project" value="UniProtKB-KW"/>
</dbReference>
<evidence type="ECO:0000259" key="15">
    <source>
        <dbReference type="PROSITE" id="PS51192"/>
    </source>
</evidence>
<dbReference type="InterPro" id="IPR036388">
    <property type="entry name" value="WH-like_DNA-bd_sf"/>
</dbReference>
<dbReference type="InterPro" id="IPR004589">
    <property type="entry name" value="DNA_helicase_ATP-dep_RecQ"/>
</dbReference>
<dbReference type="InterPro" id="IPR002121">
    <property type="entry name" value="HRDC_dom"/>
</dbReference>
<feature type="domain" description="Helicase C-terminal" evidence="16">
    <location>
        <begin position="297"/>
        <end position="446"/>
    </location>
</feature>
<keyword evidence="4 11" id="KW-0547">Nucleotide-binding</keyword>
<evidence type="ECO:0000256" key="9">
    <source>
        <dbReference type="ARBA" id="ARBA00023235"/>
    </source>
</evidence>
<dbReference type="Gene3D" id="1.10.10.10">
    <property type="entry name" value="Winged helix-like DNA-binding domain superfamily/Winged helix DNA-binding domain"/>
    <property type="match status" value="1"/>
</dbReference>
<evidence type="ECO:0000256" key="5">
    <source>
        <dbReference type="ARBA" id="ARBA00022801"/>
    </source>
</evidence>
<dbReference type="Gene3D" id="3.40.50.300">
    <property type="entry name" value="P-loop containing nucleotide triphosphate hydrolases"/>
    <property type="match status" value="2"/>
</dbReference>
<evidence type="ECO:0000256" key="4">
    <source>
        <dbReference type="ARBA" id="ARBA00022741"/>
    </source>
</evidence>
<dbReference type="GO" id="GO:0000724">
    <property type="term" value="P:double-strand break repair via homologous recombination"/>
    <property type="evidence" value="ECO:0007669"/>
    <property type="project" value="TreeGrafter"/>
</dbReference>
<feature type="region of interest" description="Disordered" evidence="13">
    <location>
        <begin position="675"/>
        <end position="697"/>
    </location>
</feature>
<feature type="coiled-coil region" evidence="12">
    <location>
        <begin position="3"/>
        <end position="37"/>
    </location>
</feature>
<dbReference type="GO" id="GO:0016787">
    <property type="term" value="F:hydrolase activity"/>
    <property type="evidence" value="ECO:0007669"/>
    <property type="project" value="UniProtKB-KW"/>
</dbReference>
<dbReference type="Pfam" id="PF16124">
    <property type="entry name" value="RecQ_Zn_bind"/>
    <property type="match status" value="1"/>
</dbReference>
<accession>A0A7N0VDW2</accession>
<evidence type="ECO:0000313" key="17">
    <source>
        <dbReference type="EnsemblPlants" id="Kaladp0588s0004.1.v1.1"/>
    </source>
</evidence>
<comment type="catalytic activity">
    <reaction evidence="10 11">
        <text>Couples ATP hydrolysis with the unwinding of duplex DNA by translocating in the 3'-5' direction.</text>
        <dbReference type="EC" id="5.6.2.4"/>
    </reaction>
</comment>
<evidence type="ECO:0000256" key="11">
    <source>
        <dbReference type="RuleBase" id="RU364117"/>
    </source>
</evidence>
<dbReference type="Gramene" id="Kaladp0588s0004.1.v1.1">
    <property type="protein sequence ID" value="Kaladp0588s0004.1.v1.1"/>
    <property type="gene ID" value="Kaladp0588s0004.v1.1"/>
</dbReference>
<dbReference type="PROSITE" id="PS51194">
    <property type="entry name" value="HELICASE_CTER"/>
    <property type="match status" value="1"/>
</dbReference>
<dbReference type="GO" id="GO:0005524">
    <property type="term" value="F:ATP binding"/>
    <property type="evidence" value="ECO:0007669"/>
    <property type="project" value="UniProtKB-KW"/>
</dbReference>
<reference evidence="17" key="1">
    <citation type="submission" date="2021-01" db="UniProtKB">
        <authorList>
            <consortium name="EnsemblPlants"/>
        </authorList>
    </citation>
    <scope>IDENTIFICATION</scope>
</reference>
<dbReference type="Gene3D" id="1.10.150.80">
    <property type="entry name" value="HRDC domain"/>
    <property type="match status" value="1"/>
</dbReference>
<dbReference type="InterPro" id="IPR027417">
    <property type="entry name" value="P-loop_NTPase"/>
</dbReference>
<dbReference type="CDD" id="cd18015">
    <property type="entry name" value="DEXHc_RecQ1"/>
    <property type="match status" value="1"/>
</dbReference>
<comment type="similarity">
    <text evidence="2 11">Belongs to the helicase family. RecQ subfamily.</text>
</comment>
<dbReference type="Pfam" id="PF00270">
    <property type="entry name" value="DEAD"/>
    <property type="match status" value="1"/>
</dbReference>
<evidence type="ECO:0000256" key="1">
    <source>
        <dbReference type="ARBA" id="ARBA00001946"/>
    </source>
</evidence>
<evidence type="ECO:0000256" key="3">
    <source>
        <dbReference type="ARBA" id="ARBA00022723"/>
    </source>
</evidence>
<evidence type="ECO:0000259" key="14">
    <source>
        <dbReference type="PROSITE" id="PS50967"/>
    </source>
</evidence>
<dbReference type="InterPro" id="IPR001650">
    <property type="entry name" value="Helicase_C-like"/>
</dbReference>
<dbReference type="GO" id="GO:0005694">
    <property type="term" value="C:chromosome"/>
    <property type="evidence" value="ECO:0007669"/>
    <property type="project" value="TreeGrafter"/>
</dbReference>
<dbReference type="OMA" id="FKLSTMV"/>
<proteinExistence type="inferred from homology"/>
<dbReference type="PANTHER" id="PTHR13710:SF105">
    <property type="entry name" value="ATP-DEPENDENT DNA HELICASE Q1"/>
    <property type="match status" value="1"/>
</dbReference>
<evidence type="ECO:0000313" key="18">
    <source>
        <dbReference type="Proteomes" id="UP000594263"/>
    </source>
</evidence>
<keyword evidence="12" id="KW-0175">Coiled coil</keyword>
<name>A0A7N0VDW2_KALFE</name>
<dbReference type="NCBIfam" id="TIGR00614">
    <property type="entry name" value="recQ_fam"/>
    <property type="match status" value="1"/>
</dbReference>
<evidence type="ECO:0000256" key="2">
    <source>
        <dbReference type="ARBA" id="ARBA00005446"/>
    </source>
</evidence>
<dbReference type="InterPro" id="IPR032284">
    <property type="entry name" value="RecQ_Zn-bd"/>
</dbReference>
<feature type="domain" description="Helicase ATP-binding" evidence="15">
    <location>
        <begin position="97"/>
        <end position="272"/>
    </location>
</feature>
<dbReference type="SUPFAM" id="SSF52540">
    <property type="entry name" value="P-loop containing nucleoside triphosphate hydrolases"/>
    <property type="match status" value="1"/>
</dbReference>
<dbReference type="InterPro" id="IPR011545">
    <property type="entry name" value="DEAD/DEAH_box_helicase_dom"/>
</dbReference>
<keyword evidence="9" id="KW-0413">Isomerase</keyword>
<dbReference type="EC" id="5.6.2.4" evidence="11"/>
<organism evidence="17 18">
    <name type="scientific">Kalanchoe fedtschenkoi</name>
    <name type="common">Lavender scallops</name>
    <name type="synonym">South American air plant</name>
    <dbReference type="NCBI Taxonomy" id="63787"/>
    <lineage>
        <taxon>Eukaryota</taxon>
        <taxon>Viridiplantae</taxon>
        <taxon>Streptophyta</taxon>
        <taxon>Embryophyta</taxon>
        <taxon>Tracheophyta</taxon>
        <taxon>Spermatophyta</taxon>
        <taxon>Magnoliopsida</taxon>
        <taxon>eudicotyledons</taxon>
        <taxon>Gunneridae</taxon>
        <taxon>Pentapetalae</taxon>
        <taxon>Saxifragales</taxon>
        <taxon>Crassulaceae</taxon>
        <taxon>Kalanchoe</taxon>
    </lineage>
</organism>
<keyword evidence="5 11" id="KW-0378">Hydrolase</keyword>
<dbReference type="FunFam" id="3.40.50.300:FF:001215">
    <property type="entry name" value="ATP-dependent DNA helicase"/>
    <property type="match status" value="1"/>
</dbReference>
<evidence type="ECO:0000256" key="13">
    <source>
        <dbReference type="SAM" id="MobiDB-lite"/>
    </source>
</evidence>
<evidence type="ECO:0000259" key="16">
    <source>
        <dbReference type="PROSITE" id="PS51194"/>
    </source>
</evidence>
<dbReference type="Pfam" id="PF00271">
    <property type="entry name" value="Helicase_C"/>
    <property type="match status" value="1"/>
</dbReference>
<evidence type="ECO:0000256" key="6">
    <source>
        <dbReference type="ARBA" id="ARBA00022806"/>
    </source>
</evidence>
<evidence type="ECO:0000256" key="7">
    <source>
        <dbReference type="ARBA" id="ARBA00022840"/>
    </source>
</evidence>
<dbReference type="GO" id="GO:0009378">
    <property type="term" value="F:four-way junction helicase activity"/>
    <property type="evidence" value="ECO:0007669"/>
    <property type="project" value="TreeGrafter"/>
</dbReference>